<evidence type="ECO:0000313" key="1">
    <source>
        <dbReference type="EMBL" id="WFM83335.1"/>
    </source>
</evidence>
<dbReference type="RefSeq" id="WP_278012730.1">
    <property type="nucleotide sequence ID" value="NZ_CP121208.1"/>
</dbReference>
<evidence type="ECO:0000313" key="2">
    <source>
        <dbReference type="Proteomes" id="UP001215216"/>
    </source>
</evidence>
<reference evidence="1 2" key="1">
    <citation type="submission" date="2023-03" db="EMBL/GenBank/DDBJ databases">
        <title>Complete genome of Arcanobacterium canis strain DSM 25104 isolated in 2010 from a canine otitis externa in Germany.</title>
        <authorList>
            <person name="Borowiak M."/>
            <person name="Kreitlow A."/>
            <person name="Malorny B."/>
            <person name="Laemmler C."/>
            <person name="Prenger-Berninghoff E."/>
            <person name="Ploetz M."/>
            <person name="Abdulmawjood A."/>
        </authorList>
    </citation>
    <scope>NUCLEOTIDE SEQUENCE [LARGE SCALE GENOMIC DNA]</scope>
    <source>
        <strain evidence="1 2">DSM 25104</strain>
    </source>
</reference>
<proteinExistence type="predicted"/>
<sequence length="202" mass="21639">MNKKIVTGILTFAVAVAVAVGVVWYRGGSSQFLVVEKKTEVSEQTQLGVDANARHYTVKLNGKSFDLVGPSAVKDIQRALGETQEKFAQTISRAKELSSVGDLNEENLGDYVAKVTPLVTADTANGQRISEEESKNFVDLLEAISLIRGFEDAKTFDGFISRVADGGKDAITQKSLDGFSSVCPSQAQNFAFVEALRTAIGG</sequence>
<dbReference type="EMBL" id="CP121208">
    <property type="protein sequence ID" value="WFM83335.1"/>
    <property type="molecule type" value="Genomic_DNA"/>
</dbReference>
<organism evidence="1 2">
    <name type="scientific">Arcanobacterium canis</name>
    <dbReference type="NCBI Taxonomy" id="999183"/>
    <lineage>
        <taxon>Bacteria</taxon>
        <taxon>Bacillati</taxon>
        <taxon>Actinomycetota</taxon>
        <taxon>Actinomycetes</taxon>
        <taxon>Actinomycetales</taxon>
        <taxon>Actinomycetaceae</taxon>
        <taxon>Arcanobacterium</taxon>
    </lineage>
</organism>
<name>A0ABY8FXV0_9ACTO</name>
<keyword evidence="2" id="KW-1185">Reference proteome</keyword>
<gene>
    <name evidence="1" type="ORF">P7079_08100</name>
</gene>
<protein>
    <submittedName>
        <fullName evidence="1">Uncharacterized protein</fullName>
    </submittedName>
</protein>
<accession>A0ABY8FXV0</accession>
<dbReference type="Proteomes" id="UP001215216">
    <property type="component" value="Chromosome"/>
</dbReference>